<dbReference type="GO" id="GO:0006890">
    <property type="term" value="P:retrograde vesicle-mediated transport, Golgi to endoplasmic reticulum"/>
    <property type="evidence" value="ECO:0007669"/>
    <property type="project" value="InterPro"/>
</dbReference>
<keyword evidence="3" id="KW-1185">Reference proteome</keyword>
<accession>A0A1X6PKU3</accession>
<feature type="region of interest" description="Disordered" evidence="1">
    <location>
        <begin position="169"/>
        <end position="197"/>
    </location>
</feature>
<evidence type="ECO:0000256" key="1">
    <source>
        <dbReference type="SAM" id="MobiDB-lite"/>
    </source>
</evidence>
<name>A0A1X6PKU3_PORUM</name>
<feature type="compositionally biased region" description="Acidic residues" evidence="1">
    <location>
        <begin position="420"/>
        <end position="430"/>
    </location>
</feature>
<dbReference type="InterPro" id="IPR007528">
    <property type="entry name" value="RINT1_Tip20"/>
</dbReference>
<gene>
    <name evidence="2" type="ORF">BU14_0014s0084</name>
</gene>
<proteinExistence type="predicted"/>
<dbReference type="GO" id="GO:0060628">
    <property type="term" value="P:regulation of ER to Golgi vesicle-mediated transport"/>
    <property type="evidence" value="ECO:0007669"/>
    <property type="project" value="TreeGrafter"/>
</dbReference>
<protein>
    <submittedName>
        <fullName evidence="2">Uncharacterized protein</fullName>
    </submittedName>
</protein>
<reference evidence="2 3" key="1">
    <citation type="submission" date="2017-03" db="EMBL/GenBank/DDBJ databases">
        <title>WGS assembly of Porphyra umbilicalis.</title>
        <authorList>
            <person name="Brawley S.H."/>
            <person name="Blouin N.A."/>
            <person name="Ficko-Blean E."/>
            <person name="Wheeler G.L."/>
            <person name="Lohr M."/>
            <person name="Goodson H.V."/>
            <person name="Jenkins J.W."/>
            <person name="Blaby-Haas C.E."/>
            <person name="Helliwell K.E."/>
            <person name="Chan C."/>
            <person name="Marriage T."/>
            <person name="Bhattacharya D."/>
            <person name="Klein A.S."/>
            <person name="Badis Y."/>
            <person name="Brodie J."/>
            <person name="Cao Y."/>
            <person name="Collen J."/>
            <person name="Dittami S.M."/>
            <person name="Gachon C.M."/>
            <person name="Green B.R."/>
            <person name="Karpowicz S."/>
            <person name="Kim J.W."/>
            <person name="Kudahl U."/>
            <person name="Lin S."/>
            <person name="Michel G."/>
            <person name="Mittag M."/>
            <person name="Olson B.J."/>
            <person name="Pangilinan J."/>
            <person name="Peng Y."/>
            <person name="Qiu H."/>
            <person name="Shu S."/>
            <person name="Singer J.T."/>
            <person name="Smith A.G."/>
            <person name="Sprecher B.N."/>
            <person name="Wagner V."/>
            <person name="Wang W."/>
            <person name="Wang Z.-Y."/>
            <person name="Yan J."/>
            <person name="Yarish C."/>
            <person name="Zoeuner-Riek S."/>
            <person name="Zhuang Y."/>
            <person name="Zou Y."/>
            <person name="Lindquist E.A."/>
            <person name="Grimwood J."/>
            <person name="Barry K."/>
            <person name="Rokhsar D.S."/>
            <person name="Schmutz J."/>
            <person name="Stiller J.W."/>
            <person name="Grossman A.R."/>
            <person name="Prochnik S.E."/>
        </authorList>
    </citation>
    <scope>NUCLEOTIDE SEQUENCE [LARGE SCALE GENOMIC DNA]</scope>
    <source>
        <strain evidence="2">4086291</strain>
    </source>
</reference>
<evidence type="ECO:0000313" key="2">
    <source>
        <dbReference type="EMBL" id="OSX81534.1"/>
    </source>
</evidence>
<dbReference type="PANTHER" id="PTHR13520">
    <property type="entry name" value="RAD50-INTERACTING PROTEIN 1 RINT-1"/>
    <property type="match status" value="1"/>
</dbReference>
<dbReference type="GO" id="GO:0070939">
    <property type="term" value="C:Dsl1/NZR complex"/>
    <property type="evidence" value="ECO:0007669"/>
    <property type="project" value="InterPro"/>
</dbReference>
<dbReference type="AlphaFoldDB" id="A0A1X6PKU3"/>
<organism evidence="2 3">
    <name type="scientific">Porphyra umbilicalis</name>
    <name type="common">Purple laver</name>
    <name type="synonym">Red alga</name>
    <dbReference type="NCBI Taxonomy" id="2786"/>
    <lineage>
        <taxon>Eukaryota</taxon>
        <taxon>Rhodophyta</taxon>
        <taxon>Bangiophyceae</taxon>
        <taxon>Bangiales</taxon>
        <taxon>Bangiaceae</taxon>
        <taxon>Porphyra</taxon>
    </lineage>
</organism>
<dbReference type="PANTHER" id="PTHR13520:SF0">
    <property type="entry name" value="RAD50-INTERACTING PROTEIN 1"/>
    <property type="match status" value="1"/>
</dbReference>
<dbReference type="Proteomes" id="UP000218209">
    <property type="component" value="Unassembled WGS sequence"/>
</dbReference>
<sequence length="882" mass="85525">MAKRSWADVDMAAAVASSTSIPAFLAVAFPTVGSLSSAPAAAAATATQAAAADAAAAAAASRVATLRAAAGARLAGTRTKLDAAIAAVAELDAAAEAAAERDAAAADAAAAAAAAEAQLAALTAVRAVGDAHGRVVEALLGRGGGAVAAARRRPPRTRGGWCRLVAGRRRRRRHPRALRKSPTSSPRGVGGGGAPDAPPVPSWAAAALLRAPLARFKYHFLGAGRSADAAAAAAAGSTLGGTRDAASAGLGMDRVDRPEWAAEYALARLAEAGPLLSRLALRFPYVPVGGAAGPPAGVPATLAAADAYARVYAAKVGDDVAAVAGEAGADALVLHAADAAAAFDASLVAGLGAAATGGGGGVGAHPPPAPSALAYLVADRPFFGAWTGAAVRVALPRVLSALAAAMAAPADGGGTGGGVDDGDPDDEGGGGEELSAPEAAVAATLRAVTAASATSRGMARVAGAAAFVRRVELPLLAAVREELGGSGDAVEAAAALGGGPEAARAGAAAVATACRSAYVATRLADAIVDRADSLFYIRLAEAAAAAVAAGAAARGGGDGAPPNPTAASAPGGIFEEDVLLLRATAASLTASVGSLLDDAFRSATRAYGASLRSLPGPTSAAAAAVAAAVKAGAAGGGAVALPPPSPDLAAALGGTAHLLAAIPPAAVDRSVAAGAWRPAARAVGGWFPALLLRAATPFPGRGGWGRRARAAAGGAAGGGAPAAAAAMQAAADAAAVVAVWAAVTTRPGVAVRRVEEAGRVLRLGGKVAVAGGRTLGGGGGGGGGRTSSACWLPTLGRAAGSSARTTPRRCTACSKTALASCRWAGVRRSNCWRWRGWCRPRWRDAGHRGSGDLRWGRTGAAEAPGASFGRSLARRFVLQLHE</sequence>
<evidence type="ECO:0000313" key="3">
    <source>
        <dbReference type="Proteomes" id="UP000218209"/>
    </source>
</evidence>
<feature type="region of interest" description="Disordered" evidence="1">
    <location>
        <begin position="412"/>
        <end position="434"/>
    </location>
</feature>
<feature type="compositionally biased region" description="Basic residues" evidence="1">
    <location>
        <begin position="169"/>
        <end position="179"/>
    </location>
</feature>
<dbReference type="EMBL" id="KV918761">
    <property type="protein sequence ID" value="OSX81534.1"/>
    <property type="molecule type" value="Genomic_DNA"/>
</dbReference>
<dbReference type="GO" id="GO:0006888">
    <property type="term" value="P:endoplasmic reticulum to Golgi vesicle-mediated transport"/>
    <property type="evidence" value="ECO:0007669"/>
    <property type="project" value="InterPro"/>
</dbReference>